<evidence type="ECO:0000313" key="3">
    <source>
        <dbReference type="EMBL" id="SED16775.1"/>
    </source>
</evidence>
<keyword evidence="4" id="KW-1185">Reference proteome</keyword>
<protein>
    <submittedName>
        <fullName evidence="3">Uncharacterized protein</fullName>
    </submittedName>
</protein>
<dbReference type="STRING" id="57704.SAMN04489793_4172"/>
<dbReference type="RefSeq" id="WP_068739526.1">
    <property type="nucleotide sequence ID" value="NZ_CBDRGN010000009.1"/>
</dbReference>
<proteinExistence type="predicted"/>
<dbReference type="PROSITE" id="PS51257">
    <property type="entry name" value="PROKAR_LIPOPROTEIN"/>
    <property type="match status" value="1"/>
</dbReference>
<organism evidence="3 4">
    <name type="scientific">Tsukamurella tyrosinosolvens</name>
    <dbReference type="NCBI Taxonomy" id="57704"/>
    <lineage>
        <taxon>Bacteria</taxon>
        <taxon>Bacillati</taxon>
        <taxon>Actinomycetota</taxon>
        <taxon>Actinomycetes</taxon>
        <taxon>Mycobacteriales</taxon>
        <taxon>Tsukamurellaceae</taxon>
        <taxon>Tsukamurella</taxon>
    </lineage>
</organism>
<sequence>MTGFRRSSSLAVALIAAGALAGCSSGSGSGAPSTAAAPPSASASAPAQPAAAIPANVPGTYANGDWVVRLAADGTWEEDLRGQVNAYGGTYTVSGDQVVLRDRRGSSETATLQGDELRLPSITLTRR</sequence>
<evidence type="ECO:0000313" key="4">
    <source>
        <dbReference type="Proteomes" id="UP000182241"/>
    </source>
</evidence>
<accession>A0A1H4YGA9</accession>
<feature type="chain" id="PRO_5039368073" evidence="2">
    <location>
        <begin position="22"/>
        <end position="127"/>
    </location>
</feature>
<reference evidence="4" key="1">
    <citation type="submission" date="2016-10" db="EMBL/GenBank/DDBJ databases">
        <authorList>
            <person name="Varghese N."/>
            <person name="Submissions S."/>
        </authorList>
    </citation>
    <scope>NUCLEOTIDE SEQUENCE [LARGE SCALE GENOMIC DNA]</scope>
    <source>
        <strain evidence="4">DSM 44234</strain>
    </source>
</reference>
<evidence type="ECO:0000256" key="1">
    <source>
        <dbReference type="SAM" id="MobiDB-lite"/>
    </source>
</evidence>
<evidence type="ECO:0000256" key="2">
    <source>
        <dbReference type="SAM" id="SignalP"/>
    </source>
</evidence>
<gene>
    <name evidence="3" type="ORF">SAMN04489793_4172</name>
</gene>
<name>A0A1H4YGA9_TSUTY</name>
<feature type="signal peptide" evidence="2">
    <location>
        <begin position="1"/>
        <end position="21"/>
    </location>
</feature>
<keyword evidence="2" id="KW-0732">Signal</keyword>
<dbReference type="Gene3D" id="2.40.128.290">
    <property type="entry name" value="Uncharacterised protein Atu4866, PF11512"/>
    <property type="match status" value="1"/>
</dbReference>
<dbReference type="AlphaFoldDB" id="A0A1H4YGA9"/>
<dbReference type="InterPro" id="IPR038646">
    <property type="entry name" value="Atu4866-like_sf"/>
</dbReference>
<dbReference type="Proteomes" id="UP000182241">
    <property type="component" value="Unassembled WGS sequence"/>
</dbReference>
<dbReference type="OrthoDB" id="9810893at2"/>
<feature type="region of interest" description="Disordered" evidence="1">
    <location>
        <begin position="23"/>
        <end position="55"/>
    </location>
</feature>
<dbReference type="EMBL" id="FNSA01000003">
    <property type="protein sequence ID" value="SED16775.1"/>
    <property type="molecule type" value="Genomic_DNA"/>
</dbReference>